<evidence type="ECO:0000313" key="1">
    <source>
        <dbReference type="EMBL" id="GAI80245.1"/>
    </source>
</evidence>
<dbReference type="EMBL" id="BARW01008092">
    <property type="protein sequence ID" value="GAI80245.1"/>
    <property type="molecule type" value="Genomic_DNA"/>
</dbReference>
<accession>X1SY23</accession>
<reference evidence="1" key="1">
    <citation type="journal article" date="2014" name="Front. Microbiol.">
        <title>High frequency of phylogenetically diverse reductive dehalogenase-homologous genes in deep subseafloor sedimentary metagenomes.</title>
        <authorList>
            <person name="Kawai M."/>
            <person name="Futagami T."/>
            <person name="Toyoda A."/>
            <person name="Takaki Y."/>
            <person name="Nishi S."/>
            <person name="Hori S."/>
            <person name="Arai W."/>
            <person name="Tsubouchi T."/>
            <person name="Morono Y."/>
            <person name="Uchiyama I."/>
            <person name="Ito T."/>
            <person name="Fujiyama A."/>
            <person name="Inagaki F."/>
            <person name="Takami H."/>
        </authorList>
    </citation>
    <scope>NUCLEOTIDE SEQUENCE</scope>
    <source>
        <strain evidence="1">Expedition CK06-06</strain>
    </source>
</reference>
<sequence length="34" mass="3648">LHAGADETLTGEYGGWSLVCNGSHWLDVSHAKHV</sequence>
<name>X1SY23_9ZZZZ</name>
<comment type="caution">
    <text evidence="1">The sequence shown here is derived from an EMBL/GenBank/DDBJ whole genome shotgun (WGS) entry which is preliminary data.</text>
</comment>
<gene>
    <name evidence="1" type="ORF">S12H4_16692</name>
</gene>
<dbReference type="AlphaFoldDB" id="X1SY23"/>
<organism evidence="1">
    <name type="scientific">marine sediment metagenome</name>
    <dbReference type="NCBI Taxonomy" id="412755"/>
    <lineage>
        <taxon>unclassified sequences</taxon>
        <taxon>metagenomes</taxon>
        <taxon>ecological metagenomes</taxon>
    </lineage>
</organism>
<feature type="non-terminal residue" evidence="1">
    <location>
        <position position="1"/>
    </location>
</feature>
<protein>
    <submittedName>
        <fullName evidence="1">Uncharacterized protein</fullName>
    </submittedName>
</protein>
<proteinExistence type="predicted"/>